<dbReference type="EMBL" id="CH473964">
    <property type="protein sequence ID" value="EDM01752.1"/>
    <property type="molecule type" value="Genomic_DNA"/>
</dbReference>
<dbReference type="AlphaFoldDB" id="A6IM37"/>
<gene>
    <name evidence="1" type="ORF">rCG_30324</name>
</gene>
<organism evidence="1 2">
    <name type="scientific">Rattus norvegicus</name>
    <name type="common">Rat</name>
    <dbReference type="NCBI Taxonomy" id="10116"/>
    <lineage>
        <taxon>Eukaryota</taxon>
        <taxon>Metazoa</taxon>
        <taxon>Chordata</taxon>
        <taxon>Craniata</taxon>
        <taxon>Vertebrata</taxon>
        <taxon>Euteleostomi</taxon>
        <taxon>Mammalia</taxon>
        <taxon>Eutheria</taxon>
        <taxon>Euarchontoglires</taxon>
        <taxon>Glires</taxon>
        <taxon>Rodentia</taxon>
        <taxon>Myomorpha</taxon>
        <taxon>Muroidea</taxon>
        <taxon>Muridae</taxon>
        <taxon>Murinae</taxon>
        <taxon>Rattus</taxon>
    </lineage>
</organism>
<dbReference type="Proteomes" id="UP000234681">
    <property type="component" value="Chromosome 4"/>
</dbReference>
<name>A6IM37_RAT</name>
<evidence type="ECO:0000313" key="1">
    <source>
        <dbReference type="EMBL" id="EDM01752.1"/>
    </source>
</evidence>
<evidence type="ECO:0000313" key="2">
    <source>
        <dbReference type="Proteomes" id="UP000234681"/>
    </source>
</evidence>
<proteinExistence type="predicted"/>
<sequence>MKPEKESRITFDILHRTTQCGYKTTLA</sequence>
<accession>A6IM37</accession>
<reference evidence="1 2" key="1">
    <citation type="submission" date="2005-09" db="EMBL/GenBank/DDBJ databases">
        <authorList>
            <person name="Mural R.J."/>
            <person name="Li P.W."/>
            <person name="Adams M.D."/>
            <person name="Amanatides P.G."/>
            <person name="Baden-Tillson H."/>
            <person name="Barnstead M."/>
            <person name="Chin S.H."/>
            <person name="Dew I."/>
            <person name="Evans C.A."/>
            <person name="Ferriera S."/>
            <person name="Flanigan M."/>
            <person name="Fosler C."/>
            <person name="Glodek A."/>
            <person name="Gu Z."/>
            <person name="Holt R.A."/>
            <person name="Jennings D."/>
            <person name="Kraft C.L."/>
            <person name="Lu F."/>
            <person name="Nguyen T."/>
            <person name="Nusskern D.R."/>
            <person name="Pfannkoch C.M."/>
            <person name="Sitter C."/>
            <person name="Sutton G.G."/>
            <person name="Venter J.C."/>
            <person name="Wang Z."/>
            <person name="Woodage T."/>
            <person name="Zheng X.H."/>
            <person name="Zhong F."/>
        </authorList>
    </citation>
    <scope>NUCLEOTIDE SEQUENCE [LARGE SCALE GENOMIC DNA]</scope>
    <source>
        <strain>BN</strain>
        <strain evidence="2">Sprague-Dawley</strain>
    </source>
</reference>
<protein>
    <submittedName>
        <fullName evidence="1">RCG30324</fullName>
    </submittedName>
</protein>